<dbReference type="Proteomes" id="UP000824049">
    <property type="component" value="Unassembled WGS sequence"/>
</dbReference>
<protein>
    <recommendedName>
        <fullName evidence="2">Mor transcription activator domain-containing protein</fullName>
    </recommendedName>
</protein>
<gene>
    <name evidence="3" type="ORF">H9968_01920</name>
</gene>
<dbReference type="InterPro" id="IPR014875">
    <property type="entry name" value="Mor_transcription_activator"/>
</dbReference>
<feature type="region of interest" description="Disordered" evidence="1">
    <location>
        <begin position="84"/>
        <end position="106"/>
    </location>
</feature>
<evidence type="ECO:0000313" key="4">
    <source>
        <dbReference type="Proteomes" id="UP000824049"/>
    </source>
</evidence>
<feature type="compositionally biased region" description="Basic and acidic residues" evidence="1">
    <location>
        <begin position="91"/>
        <end position="106"/>
    </location>
</feature>
<dbReference type="AlphaFoldDB" id="A0A9D2EJV0"/>
<sequence length="106" mass="12333">MKYINANVILPDELVEELQKYVQAGYIYVPAREEQHKAWGELSGYREELEKRNGKIISEYRQGSSVEELADRYSLSTSAIRKIIHQKKQKKNEESGRENKNCGKQS</sequence>
<dbReference type="InterPro" id="IPR009057">
    <property type="entry name" value="Homeodomain-like_sf"/>
</dbReference>
<evidence type="ECO:0000259" key="2">
    <source>
        <dbReference type="Pfam" id="PF08765"/>
    </source>
</evidence>
<accession>A0A9D2EJV0</accession>
<dbReference type="PANTHER" id="PTHR37812">
    <property type="entry name" value="MU-LIKE PROPHAGE FLUMU PROTEIN C"/>
    <property type="match status" value="1"/>
</dbReference>
<organism evidence="3 4">
    <name type="scientific">Candidatus Anaerobutyricum stercoris</name>
    <dbReference type="NCBI Taxonomy" id="2838457"/>
    <lineage>
        <taxon>Bacteria</taxon>
        <taxon>Bacillati</taxon>
        <taxon>Bacillota</taxon>
        <taxon>Clostridia</taxon>
        <taxon>Lachnospirales</taxon>
        <taxon>Lachnospiraceae</taxon>
        <taxon>Anaerobutyricum</taxon>
    </lineage>
</organism>
<reference evidence="3" key="2">
    <citation type="submission" date="2021-04" db="EMBL/GenBank/DDBJ databases">
        <authorList>
            <person name="Gilroy R."/>
        </authorList>
    </citation>
    <scope>NUCLEOTIDE SEQUENCE</scope>
    <source>
        <strain evidence="3">CHK179-28034</strain>
    </source>
</reference>
<dbReference type="Pfam" id="PF08765">
    <property type="entry name" value="Mor"/>
    <property type="match status" value="1"/>
</dbReference>
<dbReference type="NCBIfam" id="NF040785">
    <property type="entry name" value="CD3324_fam"/>
    <property type="match status" value="1"/>
</dbReference>
<feature type="domain" description="Mor transcription activator" evidence="2">
    <location>
        <begin position="45"/>
        <end position="93"/>
    </location>
</feature>
<dbReference type="Gene3D" id="1.10.10.60">
    <property type="entry name" value="Homeodomain-like"/>
    <property type="match status" value="1"/>
</dbReference>
<dbReference type="PANTHER" id="PTHR37812:SF1">
    <property type="entry name" value="MU-LIKE PROPHAGE FLUMU PROTEIN C"/>
    <property type="match status" value="1"/>
</dbReference>
<dbReference type="InterPro" id="IPR052411">
    <property type="entry name" value="c-mor_Regulatory_Protein"/>
</dbReference>
<comment type="caution">
    <text evidence="3">The sequence shown here is derived from an EMBL/GenBank/DDBJ whole genome shotgun (WGS) entry which is preliminary data.</text>
</comment>
<reference evidence="3" key="1">
    <citation type="journal article" date="2021" name="PeerJ">
        <title>Extensive microbial diversity within the chicken gut microbiome revealed by metagenomics and culture.</title>
        <authorList>
            <person name="Gilroy R."/>
            <person name="Ravi A."/>
            <person name="Getino M."/>
            <person name="Pursley I."/>
            <person name="Horton D.L."/>
            <person name="Alikhan N.F."/>
            <person name="Baker D."/>
            <person name="Gharbi K."/>
            <person name="Hall N."/>
            <person name="Watson M."/>
            <person name="Adriaenssens E.M."/>
            <person name="Foster-Nyarko E."/>
            <person name="Jarju S."/>
            <person name="Secka A."/>
            <person name="Antonio M."/>
            <person name="Oren A."/>
            <person name="Chaudhuri R.R."/>
            <person name="La Ragione R."/>
            <person name="Hildebrand F."/>
            <person name="Pallen M.J."/>
        </authorList>
    </citation>
    <scope>NUCLEOTIDE SEQUENCE</scope>
    <source>
        <strain evidence="3">CHK179-28034</strain>
    </source>
</reference>
<dbReference type="SUPFAM" id="SSF46689">
    <property type="entry name" value="Homeodomain-like"/>
    <property type="match status" value="1"/>
</dbReference>
<name>A0A9D2EJV0_9FIRM</name>
<evidence type="ECO:0000313" key="3">
    <source>
        <dbReference type="EMBL" id="HIZ38671.1"/>
    </source>
</evidence>
<dbReference type="InterPro" id="IPR049739">
    <property type="entry name" value="YraL-like"/>
</dbReference>
<evidence type="ECO:0000256" key="1">
    <source>
        <dbReference type="SAM" id="MobiDB-lite"/>
    </source>
</evidence>
<proteinExistence type="predicted"/>
<dbReference type="EMBL" id="DXBR01000023">
    <property type="protein sequence ID" value="HIZ38671.1"/>
    <property type="molecule type" value="Genomic_DNA"/>
</dbReference>